<sequence length="185" mass="21003">MNFAHSSMIAAAPLWIQWPRCSSESPGLNLSRGYESTHNAKRQCRMAERKWKKDRLLISFQMLRNALHCYQAVVMEERRKYFSGVIQSACNKPCVLFSVLDNVLNVSQPAEMEASQELCESFLTFFIDKIVSIRAQILSFPHQTVSGCCSSAFCQFVPLTLDCLWEILEPLKPSGSPIDVIPPRL</sequence>
<reference evidence="1" key="2">
    <citation type="submission" date="2016-06" db="EMBL/GenBank/DDBJ databases">
        <title>The genome of a short-lived fish provides insights into sex chromosome evolution and the genetic control of aging.</title>
        <authorList>
            <person name="Reichwald K."/>
            <person name="Felder M."/>
            <person name="Petzold A."/>
            <person name="Koch P."/>
            <person name="Groth M."/>
            <person name="Platzer M."/>
        </authorList>
    </citation>
    <scope>NUCLEOTIDE SEQUENCE</scope>
    <source>
        <tissue evidence="1">Brain</tissue>
    </source>
</reference>
<name>A0A1A7Y7D0_9TELE</name>
<dbReference type="EMBL" id="HADX01004120">
    <property type="protein sequence ID" value="SBP26352.1"/>
    <property type="molecule type" value="Transcribed_RNA"/>
</dbReference>
<reference evidence="1" key="1">
    <citation type="submission" date="2016-05" db="EMBL/GenBank/DDBJ databases">
        <authorList>
            <person name="Lavstsen T."/>
            <person name="Jespersen J.S."/>
        </authorList>
    </citation>
    <scope>NUCLEOTIDE SEQUENCE</scope>
    <source>
        <tissue evidence="1">Brain</tissue>
    </source>
</reference>
<gene>
    <name evidence="1" type="primary">Nfu_g_1_023676</name>
</gene>
<protein>
    <submittedName>
        <fullName evidence="1">Uncharacterized protein</fullName>
    </submittedName>
</protein>
<accession>A0A1A7Y7D0</accession>
<evidence type="ECO:0000313" key="1">
    <source>
        <dbReference type="EMBL" id="SBP26352.1"/>
    </source>
</evidence>
<feature type="non-terminal residue" evidence="1">
    <location>
        <position position="185"/>
    </location>
</feature>
<proteinExistence type="predicted"/>
<organism evidence="1">
    <name type="scientific">Iconisemion striatum</name>
    <dbReference type="NCBI Taxonomy" id="60296"/>
    <lineage>
        <taxon>Eukaryota</taxon>
        <taxon>Metazoa</taxon>
        <taxon>Chordata</taxon>
        <taxon>Craniata</taxon>
        <taxon>Vertebrata</taxon>
        <taxon>Euteleostomi</taxon>
        <taxon>Actinopterygii</taxon>
        <taxon>Neopterygii</taxon>
        <taxon>Teleostei</taxon>
        <taxon>Neoteleostei</taxon>
        <taxon>Acanthomorphata</taxon>
        <taxon>Ovalentaria</taxon>
        <taxon>Atherinomorphae</taxon>
        <taxon>Cyprinodontiformes</taxon>
        <taxon>Nothobranchiidae</taxon>
        <taxon>Iconisemion</taxon>
    </lineage>
</organism>
<dbReference type="AlphaFoldDB" id="A0A1A7Y7D0"/>